<keyword evidence="21" id="KW-1185">Reference proteome</keyword>
<keyword evidence="5 13" id="KW-0520">NAD</keyword>
<keyword evidence="2 13" id="KW-0444">Lipid biosynthesis</keyword>
<feature type="domain" description="Glycerol-3-phosphate dehydrogenase NAD-dependent N-terminal" evidence="18">
    <location>
        <begin position="10"/>
        <end position="162"/>
    </location>
</feature>
<accession>A0A1Q2SJV6</accession>
<evidence type="ECO:0000256" key="14">
    <source>
        <dbReference type="PIRSR" id="PIRSR000114-1"/>
    </source>
</evidence>
<feature type="binding site" evidence="13">
    <location>
        <position position="259"/>
    </location>
    <ligand>
        <name>sn-glycerol 3-phosphate</name>
        <dbReference type="ChEBI" id="CHEBI:57597"/>
    </ligand>
</feature>
<dbReference type="NCBIfam" id="NF000940">
    <property type="entry name" value="PRK00094.1-2"/>
    <property type="match status" value="1"/>
</dbReference>
<evidence type="ECO:0000313" key="21">
    <source>
        <dbReference type="Proteomes" id="UP000243679"/>
    </source>
</evidence>
<dbReference type="GO" id="GO:0046168">
    <property type="term" value="P:glycerol-3-phosphate catabolic process"/>
    <property type="evidence" value="ECO:0007669"/>
    <property type="project" value="InterPro"/>
</dbReference>
<comment type="function">
    <text evidence="13">Catalyzes the reduction of the glycolytic intermediate dihydroxyacetone phosphate (DHAP) to sn-glycerol 3-phosphate (G3P), the key precursor for phospholipid synthesis.</text>
</comment>
<feature type="binding site" evidence="13">
    <location>
        <position position="258"/>
    </location>
    <ligand>
        <name>NADPH</name>
        <dbReference type="ChEBI" id="CHEBI:57783"/>
    </ligand>
</feature>
<keyword evidence="8 13" id="KW-1208">Phospholipid metabolism</keyword>
<evidence type="ECO:0000256" key="8">
    <source>
        <dbReference type="ARBA" id="ARBA00023264"/>
    </source>
</evidence>
<evidence type="ECO:0000259" key="18">
    <source>
        <dbReference type="Pfam" id="PF01210"/>
    </source>
</evidence>
<feature type="binding site" evidence="13">
    <location>
        <position position="247"/>
    </location>
    <ligand>
        <name>sn-glycerol 3-phosphate</name>
        <dbReference type="ChEBI" id="CHEBI:57597"/>
    </ligand>
</feature>
<dbReference type="KEGG" id="ntt:TAO_0020"/>
<dbReference type="PRINTS" id="PR00077">
    <property type="entry name" value="GPDHDRGNASE"/>
</dbReference>
<dbReference type="GO" id="GO:0141153">
    <property type="term" value="F:glycerol-3-phosphate dehydrogenase (NADP+) activity"/>
    <property type="evidence" value="ECO:0007669"/>
    <property type="project" value="RHEA"/>
</dbReference>
<feature type="binding site" evidence="13">
    <location>
        <position position="284"/>
    </location>
    <ligand>
        <name>NADPH</name>
        <dbReference type="ChEBI" id="CHEBI:57783"/>
    </ligand>
</feature>
<dbReference type="Pfam" id="PF01210">
    <property type="entry name" value="NAD_Gly3P_dh_N"/>
    <property type="match status" value="1"/>
</dbReference>
<dbReference type="InterPro" id="IPR011128">
    <property type="entry name" value="G3P_DH_NAD-dep_N"/>
</dbReference>
<evidence type="ECO:0000256" key="11">
    <source>
        <dbReference type="ARBA" id="ARBA00069372"/>
    </source>
</evidence>
<feature type="binding site" evidence="13">
    <location>
        <position position="141"/>
    </location>
    <ligand>
        <name>sn-glycerol 3-phosphate</name>
        <dbReference type="ChEBI" id="CHEBI:57597"/>
    </ligand>
</feature>
<feature type="binding site" evidence="13">
    <location>
        <position position="257"/>
    </location>
    <ligand>
        <name>sn-glycerol 3-phosphate</name>
        <dbReference type="ChEBI" id="CHEBI:57597"/>
    </ligand>
</feature>
<dbReference type="Pfam" id="PF07479">
    <property type="entry name" value="NAD_Gly3P_dh_C"/>
    <property type="match status" value="1"/>
</dbReference>
<evidence type="ECO:0000313" key="20">
    <source>
        <dbReference type="EMBL" id="BAW79390.1"/>
    </source>
</evidence>
<sequence>MHTKYPKTLVIGGGSWGTALAVLLARKQVPTLLWARDDVQVAAMAQARCNERYLPQISFPSSLDLVADLDDTLSEVEQVLVVVPSRAFRPMIERLAGRLPNYTPLIWATKGLEPNTGRLLHEVVAEVLGTDWPMAVISGPTFAYEVAIGLPTAITITATQPEVSARLASCFHGDSFRAYTSEDLIGVQIGGAIKNIFAIAAGISDGLGFGANTRAALVTRSLMELIRFALANGARRETLMGLSGLGDLTLTCTDNQSRNRRLGLALAQGKPLEEALVSIGQAVEGVEAAKIIMRKARQLGIEMPIVEQVYQVLYTGRSPRQAVEALLSREQKPEYV</sequence>
<feature type="binding site" evidence="16">
    <location>
        <position position="258"/>
    </location>
    <ligand>
        <name>NAD(+)</name>
        <dbReference type="ChEBI" id="CHEBI:57540"/>
    </ligand>
</feature>
<keyword evidence="7 13" id="KW-0594">Phospholipid biosynthesis</keyword>
<dbReference type="InterPro" id="IPR008927">
    <property type="entry name" value="6-PGluconate_DH-like_C_sf"/>
</dbReference>
<dbReference type="GO" id="GO:0051287">
    <property type="term" value="F:NAD binding"/>
    <property type="evidence" value="ECO:0007669"/>
    <property type="project" value="InterPro"/>
</dbReference>
<feature type="domain" description="Glycerol-3-phosphate dehydrogenase NAD-dependent C-terminal" evidence="19">
    <location>
        <begin position="183"/>
        <end position="324"/>
    </location>
</feature>
<dbReference type="PIRSF" id="PIRSF000114">
    <property type="entry name" value="Glycerol-3-P_dh"/>
    <property type="match status" value="1"/>
</dbReference>
<proteinExistence type="inferred from homology"/>
<feature type="binding site" evidence="13">
    <location>
        <position position="15"/>
    </location>
    <ligand>
        <name>NADPH</name>
        <dbReference type="ChEBI" id="CHEBI:57783"/>
    </ligand>
</feature>
<dbReference type="PANTHER" id="PTHR11728">
    <property type="entry name" value="GLYCEROL-3-PHOSPHATE DEHYDROGENASE"/>
    <property type="match status" value="1"/>
</dbReference>
<feature type="binding site" evidence="13">
    <location>
        <position position="53"/>
    </location>
    <ligand>
        <name>NADPH</name>
        <dbReference type="ChEBI" id="CHEBI:57783"/>
    </ligand>
</feature>
<feature type="active site" description="Proton acceptor" evidence="13 14">
    <location>
        <position position="194"/>
    </location>
</feature>
<gene>
    <name evidence="13" type="primary">gpsA</name>
    <name evidence="20" type="ORF">TAO_0020</name>
</gene>
<dbReference type="InterPro" id="IPR006168">
    <property type="entry name" value="G3P_DH_NAD-dep"/>
</dbReference>
<feature type="binding site" evidence="13">
    <location>
        <position position="36"/>
    </location>
    <ligand>
        <name>NADPH</name>
        <dbReference type="ChEBI" id="CHEBI:57783"/>
    </ligand>
</feature>
<evidence type="ECO:0000256" key="16">
    <source>
        <dbReference type="PIRSR" id="PIRSR000114-3"/>
    </source>
</evidence>
<feature type="binding site" evidence="13">
    <location>
        <position position="143"/>
    </location>
    <ligand>
        <name>NADPH</name>
        <dbReference type="ChEBI" id="CHEBI:57783"/>
    </ligand>
</feature>
<dbReference type="GO" id="GO:0046474">
    <property type="term" value="P:glycerophospholipid biosynthetic process"/>
    <property type="evidence" value="ECO:0007669"/>
    <property type="project" value="TreeGrafter"/>
</dbReference>
<evidence type="ECO:0000256" key="9">
    <source>
        <dbReference type="ARBA" id="ARBA00052716"/>
    </source>
</evidence>
<reference evidence="20 21" key="1">
    <citation type="journal article" date="2017" name="ISME J.">
        <title>An acid-tolerant ammonia-oxidizing ?-proteobacterium from soil.</title>
        <authorList>
            <person name="Hayatsu M."/>
            <person name="Tago K."/>
            <person name="Uchiyama I."/>
            <person name="Toyoda A."/>
            <person name="Wang Y."/>
            <person name="Shimomura Y."/>
            <person name="Okubo T."/>
            <person name="Kurisu F."/>
            <person name="Hirono Y."/>
            <person name="Nonaka K."/>
            <person name="Akiyama H."/>
            <person name="Itoh T."/>
            <person name="Takami H."/>
        </authorList>
    </citation>
    <scope>NUCLEOTIDE SEQUENCE [LARGE SCALE GENOMIC DNA]</scope>
    <source>
        <strain evidence="20 21">TAO100</strain>
    </source>
</reference>
<comment type="catalytic activity">
    <reaction evidence="13">
        <text>sn-glycerol 3-phosphate + NAD(+) = dihydroxyacetone phosphate + NADH + H(+)</text>
        <dbReference type="Rhea" id="RHEA:11092"/>
        <dbReference type="ChEBI" id="CHEBI:15378"/>
        <dbReference type="ChEBI" id="CHEBI:57540"/>
        <dbReference type="ChEBI" id="CHEBI:57597"/>
        <dbReference type="ChEBI" id="CHEBI:57642"/>
        <dbReference type="ChEBI" id="CHEBI:57945"/>
        <dbReference type="EC" id="1.1.1.94"/>
    </reaction>
</comment>
<evidence type="ECO:0000256" key="5">
    <source>
        <dbReference type="ARBA" id="ARBA00023027"/>
    </source>
</evidence>
<feature type="binding site" evidence="15">
    <location>
        <begin position="258"/>
        <end position="259"/>
    </location>
    <ligand>
        <name>substrate</name>
    </ligand>
</feature>
<dbReference type="GO" id="GO:0141152">
    <property type="term" value="F:glycerol-3-phosphate dehydrogenase (NAD+) activity"/>
    <property type="evidence" value="ECO:0007669"/>
    <property type="project" value="RHEA"/>
</dbReference>
<keyword evidence="13" id="KW-0547">Nucleotide-binding</keyword>
<feature type="binding site" evidence="13">
    <location>
        <position position="258"/>
    </location>
    <ligand>
        <name>sn-glycerol 3-phosphate</name>
        <dbReference type="ChEBI" id="CHEBI:57597"/>
    </ligand>
</feature>
<evidence type="ECO:0000256" key="6">
    <source>
        <dbReference type="ARBA" id="ARBA00023098"/>
    </source>
</evidence>
<dbReference type="InterPro" id="IPR006109">
    <property type="entry name" value="G3P_DH_NAD-dep_C"/>
</dbReference>
<dbReference type="GO" id="GO:0005975">
    <property type="term" value="P:carbohydrate metabolic process"/>
    <property type="evidence" value="ECO:0007669"/>
    <property type="project" value="InterPro"/>
</dbReference>
<comment type="similarity">
    <text evidence="1 13 17">Belongs to the NAD-dependent glycerol-3-phosphate dehydrogenase family.</text>
</comment>
<evidence type="ECO:0000256" key="15">
    <source>
        <dbReference type="PIRSR" id="PIRSR000114-2"/>
    </source>
</evidence>
<dbReference type="HAMAP" id="MF_00394">
    <property type="entry name" value="NAD_Glyc3P_dehydrog"/>
    <property type="match status" value="1"/>
</dbReference>
<name>A0A1Q2SJV6_9GAMM</name>
<comment type="catalytic activity">
    <reaction evidence="9">
        <text>sn-glycerol 3-phosphate + NADP(+) = dihydroxyacetone phosphate + NADPH + H(+)</text>
        <dbReference type="Rhea" id="RHEA:11096"/>
        <dbReference type="ChEBI" id="CHEBI:15378"/>
        <dbReference type="ChEBI" id="CHEBI:57597"/>
        <dbReference type="ChEBI" id="CHEBI:57642"/>
        <dbReference type="ChEBI" id="CHEBI:57783"/>
        <dbReference type="ChEBI" id="CHEBI:58349"/>
        <dbReference type="EC" id="1.1.1.94"/>
    </reaction>
    <physiologicalReaction direction="right-to-left" evidence="9">
        <dbReference type="Rhea" id="RHEA:11098"/>
    </physiologicalReaction>
</comment>
<dbReference type="PANTHER" id="PTHR11728:SF1">
    <property type="entry name" value="GLYCEROL-3-PHOSPHATE DEHYDROGENASE [NAD(+)] 2, CHLOROPLASTIC"/>
    <property type="match status" value="1"/>
</dbReference>
<dbReference type="SUPFAM" id="SSF51735">
    <property type="entry name" value="NAD(P)-binding Rossmann-fold domains"/>
    <property type="match status" value="1"/>
</dbReference>
<feature type="binding site" evidence="13">
    <location>
        <position position="194"/>
    </location>
    <ligand>
        <name>sn-glycerol 3-phosphate</name>
        <dbReference type="ChEBI" id="CHEBI:57597"/>
    </ligand>
</feature>
<feature type="binding site" evidence="16">
    <location>
        <begin position="12"/>
        <end position="17"/>
    </location>
    <ligand>
        <name>NAD(+)</name>
        <dbReference type="ChEBI" id="CHEBI:57540"/>
    </ligand>
</feature>
<evidence type="ECO:0000259" key="19">
    <source>
        <dbReference type="Pfam" id="PF07479"/>
    </source>
</evidence>
<organism evidence="20 21">
    <name type="scientific">Candidatus Nitrosoglobus terrae</name>
    <dbReference type="NCBI Taxonomy" id="1630141"/>
    <lineage>
        <taxon>Bacteria</taxon>
        <taxon>Pseudomonadati</taxon>
        <taxon>Pseudomonadota</taxon>
        <taxon>Gammaproteobacteria</taxon>
        <taxon>Chromatiales</taxon>
        <taxon>Chromatiaceae</taxon>
        <taxon>Candidatus Nitrosoglobus</taxon>
    </lineage>
</organism>
<dbReference type="Proteomes" id="UP000243679">
    <property type="component" value="Chromosome"/>
</dbReference>
<dbReference type="EMBL" id="AP014836">
    <property type="protein sequence ID" value="BAW79390.1"/>
    <property type="molecule type" value="Genomic_DNA"/>
</dbReference>
<evidence type="ECO:0000256" key="1">
    <source>
        <dbReference type="ARBA" id="ARBA00011009"/>
    </source>
</evidence>
<feature type="binding site" evidence="15">
    <location>
        <position position="110"/>
    </location>
    <ligand>
        <name>substrate</name>
    </ligand>
</feature>
<evidence type="ECO:0000256" key="13">
    <source>
        <dbReference type="HAMAP-Rule" id="MF_00394"/>
    </source>
</evidence>
<evidence type="ECO:0000256" key="3">
    <source>
        <dbReference type="ARBA" id="ARBA00022857"/>
    </source>
</evidence>
<evidence type="ECO:0000256" key="7">
    <source>
        <dbReference type="ARBA" id="ARBA00023209"/>
    </source>
</evidence>
<evidence type="ECO:0000256" key="4">
    <source>
        <dbReference type="ARBA" id="ARBA00023002"/>
    </source>
</evidence>
<feature type="binding site" evidence="16">
    <location>
        <position position="143"/>
    </location>
    <ligand>
        <name>NAD(+)</name>
        <dbReference type="ChEBI" id="CHEBI:57540"/>
    </ligand>
</feature>
<dbReference type="Gene3D" id="3.40.50.720">
    <property type="entry name" value="NAD(P)-binding Rossmann-like Domain"/>
    <property type="match status" value="1"/>
</dbReference>
<dbReference type="FunFam" id="3.40.50.720:FF:000019">
    <property type="entry name" value="Glycerol-3-phosphate dehydrogenase [NAD(P)+]"/>
    <property type="match status" value="1"/>
</dbReference>
<feature type="binding site" evidence="13">
    <location>
        <position position="16"/>
    </location>
    <ligand>
        <name>NADPH</name>
        <dbReference type="ChEBI" id="CHEBI:57783"/>
    </ligand>
</feature>
<dbReference type="FunFam" id="1.10.1040.10:FF:000001">
    <property type="entry name" value="Glycerol-3-phosphate dehydrogenase [NAD(P)+]"/>
    <property type="match status" value="1"/>
</dbReference>
<feature type="binding site" evidence="13">
    <location>
        <position position="110"/>
    </location>
    <ligand>
        <name>NADPH</name>
        <dbReference type="ChEBI" id="CHEBI:57783"/>
    </ligand>
</feature>
<dbReference type="PROSITE" id="PS00957">
    <property type="entry name" value="NAD_G3PDH"/>
    <property type="match status" value="1"/>
</dbReference>
<dbReference type="RefSeq" id="WP_096526059.1">
    <property type="nucleotide sequence ID" value="NZ_AP014836.1"/>
</dbReference>
<dbReference type="UniPathway" id="UPA00940"/>
<comment type="caution">
    <text evidence="13">Lacks conserved residue(s) required for the propagation of feature annotation.</text>
</comment>
<keyword evidence="6 13" id="KW-0443">Lipid metabolism</keyword>
<evidence type="ECO:0000256" key="2">
    <source>
        <dbReference type="ARBA" id="ARBA00022516"/>
    </source>
</evidence>
<comment type="subcellular location">
    <subcellularLocation>
        <location evidence="13">Cytoplasm</location>
    </subcellularLocation>
</comment>
<dbReference type="GO" id="GO:0046167">
    <property type="term" value="P:glycerol-3-phosphate biosynthetic process"/>
    <property type="evidence" value="ECO:0007669"/>
    <property type="project" value="UniProtKB-UniRule"/>
</dbReference>
<keyword evidence="4 13" id="KW-0560">Oxidoreductase</keyword>
<keyword evidence="13" id="KW-0963">Cytoplasm</keyword>
<feature type="binding site" evidence="13">
    <location>
        <position position="139"/>
    </location>
    <ligand>
        <name>sn-glycerol 3-phosphate</name>
        <dbReference type="ChEBI" id="CHEBI:57597"/>
    </ligand>
</feature>
<dbReference type="OrthoDB" id="9812273at2"/>
<dbReference type="SUPFAM" id="SSF48179">
    <property type="entry name" value="6-phosphogluconate dehydrogenase C-terminal domain-like"/>
    <property type="match status" value="1"/>
</dbReference>
<dbReference type="AlphaFoldDB" id="A0A1Q2SJV6"/>
<protein>
    <recommendedName>
        <fullName evidence="11 13">Glycerol-3-phosphate dehydrogenase [NAD(P)+]</fullName>
        <ecNumber evidence="10 13">1.1.1.94</ecNumber>
    </recommendedName>
    <alternativeName>
        <fullName evidence="13">NAD(P)(+)-dependent glycerol-3-phosphate dehydrogenase</fullName>
    </alternativeName>
    <alternativeName>
        <fullName evidence="12 13">NAD(P)H-dependent dihydroxyacetone-phosphate reductase</fullName>
    </alternativeName>
</protein>
<dbReference type="NCBIfam" id="NF000942">
    <property type="entry name" value="PRK00094.1-4"/>
    <property type="match status" value="1"/>
</dbReference>
<evidence type="ECO:0000256" key="10">
    <source>
        <dbReference type="ARBA" id="ARBA00066687"/>
    </source>
</evidence>
<evidence type="ECO:0000256" key="12">
    <source>
        <dbReference type="ARBA" id="ARBA00080511"/>
    </source>
</evidence>
<dbReference type="Gene3D" id="1.10.1040.10">
    <property type="entry name" value="N-(1-d-carboxylethyl)-l-norvaline Dehydrogenase, domain 2"/>
    <property type="match status" value="1"/>
</dbReference>
<feature type="binding site" evidence="13">
    <location>
        <position position="110"/>
    </location>
    <ligand>
        <name>sn-glycerol 3-phosphate</name>
        <dbReference type="ChEBI" id="CHEBI:57597"/>
    </ligand>
</feature>
<dbReference type="InterPro" id="IPR013328">
    <property type="entry name" value="6PGD_dom2"/>
</dbReference>
<keyword evidence="3 13" id="KW-0521">NADP</keyword>
<evidence type="ECO:0000256" key="17">
    <source>
        <dbReference type="RuleBase" id="RU000437"/>
    </source>
</evidence>
<dbReference type="InterPro" id="IPR036291">
    <property type="entry name" value="NAD(P)-bd_dom_sf"/>
</dbReference>
<comment type="pathway">
    <text evidence="13">Membrane lipid metabolism; glycerophospholipid metabolism.</text>
</comment>
<dbReference type="GO" id="GO:0005829">
    <property type="term" value="C:cytosol"/>
    <property type="evidence" value="ECO:0007669"/>
    <property type="project" value="TreeGrafter"/>
</dbReference>
<dbReference type="EC" id="1.1.1.94" evidence="10 13"/>